<keyword evidence="1" id="KW-0472">Membrane</keyword>
<evidence type="ECO:0000313" key="3">
    <source>
        <dbReference type="Proteomes" id="UP001241758"/>
    </source>
</evidence>
<dbReference type="Proteomes" id="UP001241758">
    <property type="component" value="Unassembled WGS sequence"/>
</dbReference>
<sequence>MTVFLEALGGKLAERWVALLVLPGLLLLATIGVGHTLGQAHWNDIGRLAAELNRLAAEPALRGTGTLVLVLAGLLLAALGIGFAVQGAGAGVERLWLAARPQRLVTWRARRWATARSAASAALLEAARAQQSDDPAVSTLAAEARHLHLVRERLGVTAPAHAFWVGDRLAVPAERAATAYALDLGAAWPRLWMLLPPEARTELETARTRLATAARLAAWAAGYLAVGLLWWPAAVAGLITAVVSWRQSRTAAAVLADLVESVVDVHGRQLAETLGLSTSGTLTPELGAKITALLRRDFNFSQHESSETSLIRQRPLEHFVEGNDL</sequence>
<accession>A0ABT6WWI2</accession>
<name>A0ABT6WWI2_9ACTN</name>
<protein>
    <recommendedName>
        <fullName evidence="4">Vegetative cell wall protein gp1</fullName>
    </recommendedName>
</protein>
<organism evidence="2 3">
    <name type="scientific">Actinoplanes sandaracinus</name>
    <dbReference type="NCBI Taxonomy" id="3045177"/>
    <lineage>
        <taxon>Bacteria</taxon>
        <taxon>Bacillati</taxon>
        <taxon>Actinomycetota</taxon>
        <taxon>Actinomycetes</taxon>
        <taxon>Micromonosporales</taxon>
        <taxon>Micromonosporaceae</taxon>
        <taxon>Actinoplanes</taxon>
    </lineage>
</organism>
<feature type="transmembrane region" description="Helical" evidence="1">
    <location>
        <begin position="216"/>
        <end position="245"/>
    </location>
</feature>
<dbReference type="EMBL" id="JASCTH010000030">
    <property type="protein sequence ID" value="MDI6104084.1"/>
    <property type="molecule type" value="Genomic_DNA"/>
</dbReference>
<gene>
    <name evidence="2" type="ORF">QLQ12_36385</name>
</gene>
<comment type="caution">
    <text evidence="2">The sequence shown here is derived from an EMBL/GenBank/DDBJ whole genome shotgun (WGS) entry which is preliminary data.</text>
</comment>
<keyword evidence="1" id="KW-1133">Transmembrane helix</keyword>
<proteinExistence type="predicted"/>
<reference evidence="2 3" key="1">
    <citation type="submission" date="2023-05" db="EMBL/GenBank/DDBJ databases">
        <title>Actinoplanes sp. NEAU-A12 genome sequencing.</title>
        <authorList>
            <person name="Wang Z.-S."/>
        </authorList>
    </citation>
    <scope>NUCLEOTIDE SEQUENCE [LARGE SCALE GENOMIC DNA]</scope>
    <source>
        <strain evidence="2 3">NEAU-A12</strain>
    </source>
</reference>
<feature type="transmembrane region" description="Helical" evidence="1">
    <location>
        <begin position="64"/>
        <end position="85"/>
    </location>
</feature>
<evidence type="ECO:0008006" key="4">
    <source>
        <dbReference type="Google" id="ProtNLM"/>
    </source>
</evidence>
<keyword evidence="3" id="KW-1185">Reference proteome</keyword>
<evidence type="ECO:0000313" key="2">
    <source>
        <dbReference type="EMBL" id="MDI6104084.1"/>
    </source>
</evidence>
<dbReference type="RefSeq" id="WP_282765345.1">
    <property type="nucleotide sequence ID" value="NZ_JASCTH010000030.1"/>
</dbReference>
<keyword evidence="1" id="KW-0812">Transmembrane</keyword>
<evidence type="ECO:0000256" key="1">
    <source>
        <dbReference type="SAM" id="Phobius"/>
    </source>
</evidence>